<accession>A0A1D2JL15</accession>
<name>A0A1D2JL15_PARBR</name>
<dbReference type="AlphaFoldDB" id="A0A1D2JL15"/>
<feature type="region of interest" description="Disordered" evidence="1">
    <location>
        <begin position="1"/>
        <end position="45"/>
    </location>
</feature>
<feature type="compositionally biased region" description="Polar residues" evidence="1">
    <location>
        <begin position="10"/>
        <end position="37"/>
    </location>
</feature>
<comment type="caution">
    <text evidence="2">The sequence shown here is derived from an EMBL/GenBank/DDBJ whole genome shotgun (WGS) entry which is preliminary data.</text>
</comment>
<proteinExistence type="predicted"/>
<gene>
    <name evidence="2" type="ORF">ACO22_01749</name>
</gene>
<sequence length="162" mass="17852">METKERSKNSESPSGQVAGTLTGQGQSLSENPTQGNSLLRKDENTLLHTSQENCQQLAPSTSNKTILPIKWFSNDPDFESESEKENTVQFTLPSLQLSQGARPLWRPSPLGPIIPHSHVVVTQVRMVKLLKPSTSILRCARQVRDTRSPSSIWPPSTAVHGD</sequence>
<dbReference type="EMBL" id="LZYO01000046">
    <property type="protein sequence ID" value="ODH39920.1"/>
    <property type="molecule type" value="Genomic_DNA"/>
</dbReference>
<organism evidence="2 3">
    <name type="scientific">Paracoccidioides brasiliensis</name>
    <dbReference type="NCBI Taxonomy" id="121759"/>
    <lineage>
        <taxon>Eukaryota</taxon>
        <taxon>Fungi</taxon>
        <taxon>Dikarya</taxon>
        <taxon>Ascomycota</taxon>
        <taxon>Pezizomycotina</taxon>
        <taxon>Eurotiomycetes</taxon>
        <taxon>Eurotiomycetidae</taxon>
        <taxon>Onygenales</taxon>
        <taxon>Ajellomycetaceae</taxon>
        <taxon>Paracoccidioides</taxon>
    </lineage>
</organism>
<evidence type="ECO:0000313" key="2">
    <source>
        <dbReference type="EMBL" id="ODH39920.1"/>
    </source>
</evidence>
<reference evidence="2 3" key="1">
    <citation type="submission" date="2016-06" db="EMBL/GenBank/DDBJ databases">
        <authorList>
            <person name="Kjaerup R.B."/>
            <person name="Dalgaard T.S."/>
            <person name="Juul-Madsen H.R."/>
        </authorList>
    </citation>
    <scope>NUCLEOTIDE SEQUENCE [LARGE SCALE GENOMIC DNA]</scope>
    <source>
        <strain evidence="2 3">Pb300</strain>
    </source>
</reference>
<evidence type="ECO:0000313" key="3">
    <source>
        <dbReference type="Proteomes" id="UP000242814"/>
    </source>
</evidence>
<dbReference type="Proteomes" id="UP000242814">
    <property type="component" value="Unassembled WGS sequence"/>
</dbReference>
<protein>
    <submittedName>
        <fullName evidence="2">Uncharacterized protein</fullName>
    </submittedName>
</protein>
<evidence type="ECO:0000256" key="1">
    <source>
        <dbReference type="SAM" id="MobiDB-lite"/>
    </source>
</evidence>